<reference evidence="2" key="1">
    <citation type="submission" date="2022-07" db="EMBL/GenBank/DDBJ databases">
        <authorList>
            <person name="Macas J."/>
            <person name="Novak P."/>
            <person name="Neumann P."/>
        </authorList>
    </citation>
    <scope>NUCLEOTIDE SEQUENCE</scope>
</reference>
<protein>
    <submittedName>
        <fullName evidence="2">Uncharacterized protein</fullName>
    </submittedName>
</protein>
<evidence type="ECO:0000256" key="1">
    <source>
        <dbReference type="SAM" id="MobiDB-lite"/>
    </source>
</evidence>
<feature type="region of interest" description="Disordered" evidence="1">
    <location>
        <begin position="18"/>
        <end position="59"/>
    </location>
</feature>
<feature type="compositionally biased region" description="Acidic residues" evidence="1">
    <location>
        <begin position="39"/>
        <end position="52"/>
    </location>
</feature>
<sequence length="89" mass="9318">MELDASNMYESSVAHVSLATEEESLGDGLVGSDAPVAGDGEEDNQEYTDVLDEQGSGSRSWSVWVEVGGDQLLKTDSDCAAEVPTSPPP</sequence>
<accession>A0A9P0YTJ5</accession>
<comment type="caution">
    <text evidence="2">The sequence shown here is derived from an EMBL/GenBank/DDBJ whole genome shotgun (WGS) entry which is preliminary data.</text>
</comment>
<evidence type="ECO:0000313" key="3">
    <source>
        <dbReference type="Proteomes" id="UP001152484"/>
    </source>
</evidence>
<organism evidence="2 3">
    <name type="scientific">Cuscuta europaea</name>
    <name type="common">European dodder</name>
    <dbReference type="NCBI Taxonomy" id="41803"/>
    <lineage>
        <taxon>Eukaryota</taxon>
        <taxon>Viridiplantae</taxon>
        <taxon>Streptophyta</taxon>
        <taxon>Embryophyta</taxon>
        <taxon>Tracheophyta</taxon>
        <taxon>Spermatophyta</taxon>
        <taxon>Magnoliopsida</taxon>
        <taxon>eudicotyledons</taxon>
        <taxon>Gunneridae</taxon>
        <taxon>Pentapetalae</taxon>
        <taxon>asterids</taxon>
        <taxon>lamiids</taxon>
        <taxon>Solanales</taxon>
        <taxon>Convolvulaceae</taxon>
        <taxon>Cuscuteae</taxon>
        <taxon>Cuscuta</taxon>
        <taxon>Cuscuta subgen. Cuscuta</taxon>
    </lineage>
</organism>
<dbReference type="Proteomes" id="UP001152484">
    <property type="component" value="Unassembled WGS sequence"/>
</dbReference>
<keyword evidence="3" id="KW-1185">Reference proteome</keyword>
<dbReference type="AlphaFoldDB" id="A0A9P0YTJ5"/>
<proteinExistence type="predicted"/>
<gene>
    <name evidence="2" type="ORF">CEURO_LOCUS5228</name>
</gene>
<name>A0A9P0YTJ5_CUSEU</name>
<dbReference type="EMBL" id="CAMAPE010000009">
    <property type="protein sequence ID" value="CAH9074602.1"/>
    <property type="molecule type" value="Genomic_DNA"/>
</dbReference>
<evidence type="ECO:0000313" key="2">
    <source>
        <dbReference type="EMBL" id="CAH9074602.1"/>
    </source>
</evidence>